<dbReference type="RefSeq" id="WP_211783147.1">
    <property type="nucleotide sequence ID" value="NZ_CP047289.1"/>
</dbReference>
<name>A0A8J8MSF6_9RHOB</name>
<proteinExistence type="predicted"/>
<protein>
    <recommendedName>
        <fullName evidence="3">Flagellar FliJ protein</fullName>
    </recommendedName>
</protein>
<gene>
    <name evidence="1" type="ORF">GR316_06430</name>
</gene>
<organism evidence="1 2">
    <name type="scientific">Falsirhodobacter algicola</name>
    <dbReference type="NCBI Taxonomy" id="2692330"/>
    <lineage>
        <taxon>Bacteria</taxon>
        <taxon>Pseudomonadati</taxon>
        <taxon>Pseudomonadota</taxon>
        <taxon>Alphaproteobacteria</taxon>
        <taxon>Rhodobacterales</taxon>
        <taxon>Paracoccaceae</taxon>
        <taxon>Falsirhodobacter</taxon>
    </lineage>
</organism>
<dbReference type="AlphaFoldDB" id="A0A8J8MSF6"/>
<evidence type="ECO:0000313" key="2">
    <source>
        <dbReference type="Proteomes" id="UP000679284"/>
    </source>
</evidence>
<evidence type="ECO:0000313" key="1">
    <source>
        <dbReference type="EMBL" id="QUS35927.1"/>
    </source>
</evidence>
<dbReference type="EMBL" id="CP047289">
    <property type="protein sequence ID" value="QUS35927.1"/>
    <property type="molecule type" value="Genomic_DNA"/>
</dbReference>
<evidence type="ECO:0008006" key="3">
    <source>
        <dbReference type="Google" id="ProtNLM"/>
    </source>
</evidence>
<reference evidence="1" key="1">
    <citation type="submission" date="2020-01" db="EMBL/GenBank/DDBJ databases">
        <authorList>
            <person name="Yang Y."/>
            <person name="Kwon Y.M."/>
        </authorList>
    </citation>
    <scope>NUCLEOTIDE SEQUENCE</scope>
    <source>
        <strain evidence="1">PG104</strain>
    </source>
</reference>
<accession>A0A8J8MSF6</accession>
<keyword evidence="2" id="KW-1185">Reference proteome</keyword>
<dbReference type="KEGG" id="fap:GR316_06430"/>
<sequence>MTPFDRLTRIADLLLQSRLARLRESAAARDRSRMALTALDVPRREGDPVAEAQIALRYQSWADARRAEINLTLARQTADWLRAQEEARIAFGKVQVLRQMRKK</sequence>
<dbReference type="Proteomes" id="UP000679284">
    <property type="component" value="Chromosome"/>
</dbReference>